<proteinExistence type="predicted"/>
<dbReference type="Proteomes" id="UP000765509">
    <property type="component" value="Unassembled WGS sequence"/>
</dbReference>
<sequence>MDWIRSNYHANLQDSINIFRKMKIELYAVNINIEAKLLLLSILANLLHKFVNNLCIQPEKINSTSSALTTSAHPYKITHYCANGKHNPNCTSHSKDQCFSKNPKLRLERRKNQRRFPSNIPPLAHISSAQASFLVTGSSNSLSSIKLIIDCGATHQIFNTKTLFSTLDNIPPLRISTGDSSSSLVAEGMGTVNLPCKYSTLTLKNCLYVPKLNCNLMSLLKLFQDKITITRKEDPFSLNSKNTLFLKGRILSNLFIFSHSSPASLLTKTRDSLWHNFLGNPGDVLLKYMGLPTNSSSFQACSINKAHQLPFDNQFNLVNNPSDCVHIDLVGPISCLSVSGF</sequence>
<dbReference type="OrthoDB" id="3251181at2759"/>
<accession>A0A9Q3C0J4</accession>
<feature type="domain" description="Retrovirus-related Pol polyprotein from transposon TNT 1-94-like beta-barrel" evidence="1">
    <location>
        <begin position="148"/>
        <end position="223"/>
    </location>
</feature>
<reference evidence="2" key="1">
    <citation type="submission" date="2021-03" db="EMBL/GenBank/DDBJ databases">
        <title>Draft genome sequence of rust myrtle Austropuccinia psidii MF-1, a brazilian biotype.</title>
        <authorList>
            <person name="Quecine M.C."/>
            <person name="Pachon D.M.R."/>
            <person name="Bonatelli M.L."/>
            <person name="Correr F.H."/>
            <person name="Franceschini L.M."/>
            <person name="Leite T.F."/>
            <person name="Margarido G.R.A."/>
            <person name="Almeida C.A."/>
            <person name="Ferrarezi J.A."/>
            <person name="Labate C.A."/>
        </authorList>
    </citation>
    <scope>NUCLEOTIDE SEQUENCE</scope>
    <source>
        <strain evidence="2">MF-1</strain>
    </source>
</reference>
<keyword evidence="3" id="KW-1185">Reference proteome</keyword>
<dbReference type="EMBL" id="AVOT02004337">
    <property type="protein sequence ID" value="MBW0476086.1"/>
    <property type="molecule type" value="Genomic_DNA"/>
</dbReference>
<evidence type="ECO:0000313" key="2">
    <source>
        <dbReference type="EMBL" id="MBW0476086.1"/>
    </source>
</evidence>
<comment type="caution">
    <text evidence="2">The sequence shown here is derived from an EMBL/GenBank/DDBJ whole genome shotgun (WGS) entry which is preliminary data.</text>
</comment>
<dbReference type="Pfam" id="PF22936">
    <property type="entry name" value="Pol_BBD"/>
    <property type="match status" value="1"/>
</dbReference>
<name>A0A9Q3C0J4_9BASI</name>
<protein>
    <recommendedName>
        <fullName evidence="1">Retrovirus-related Pol polyprotein from transposon TNT 1-94-like beta-barrel domain-containing protein</fullName>
    </recommendedName>
</protein>
<dbReference type="InterPro" id="IPR054722">
    <property type="entry name" value="PolX-like_BBD"/>
</dbReference>
<gene>
    <name evidence="2" type="ORF">O181_015801</name>
</gene>
<dbReference type="AlphaFoldDB" id="A0A9Q3C0J4"/>
<evidence type="ECO:0000313" key="3">
    <source>
        <dbReference type="Proteomes" id="UP000765509"/>
    </source>
</evidence>
<evidence type="ECO:0000259" key="1">
    <source>
        <dbReference type="Pfam" id="PF22936"/>
    </source>
</evidence>
<organism evidence="2 3">
    <name type="scientific">Austropuccinia psidii MF-1</name>
    <dbReference type="NCBI Taxonomy" id="1389203"/>
    <lineage>
        <taxon>Eukaryota</taxon>
        <taxon>Fungi</taxon>
        <taxon>Dikarya</taxon>
        <taxon>Basidiomycota</taxon>
        <taxon>Pucciniomycotina</taxon>
        <taxon>Pucciniomycetes</taxon>
        <taxon>Pucciniales</taxon>
        <taxon>Sphaerophragmiaceae</taxon>
        <taxon>Austropuccinia</taxon>
    </lineage>
</organism>